<gene>
    <name evidence="3" type="ORF">HJG60_008831</name>
</gene>
<accession>A0A833YWK5</accession>
<organism evidence="3 4">
    <name type="scientific">Phyllostomus discolor</name>
    <name type="common">pale spear-nosed bat</name>
    <dbReference type="NCBI Taxonomy" id="89673"/>
    <lineage>
        <taxon>Eukaryota</taxon>
        <taxon>Metazoa</taxon>
        <taxon>Chordata</taxon>
        <taxon>Craniata</taxon>
        <taxon>Vertebrata</taxon>
        <taxon>Euteleostomi</taxon>
        <taxon>Mammalia</taxon>
        <taxon>Eutheria</taxon>
        <taxon>Laurasiatheria</taxon>
        <taxon>Chiroptera</taxon>
        <taxon>Yangochiroptera</taxon>
        <taxon>Phyllostomidae</taxon>
        <taxon>Phyllostominae</taxon>
        <taxon>Phyllostomus</taxon>
    </lineage>
</organism>
<comment type="caution">
    <text evidence="3">The sequence shown here is derived from an EMBL/GenBank/DDBJ whole genome shotgun (WGS) entry which is preliminary data.</text>
</comment>
<evidence type="ECO:0000256" key="1">
    <source>
        <dbReference type="SAM" id="MobiDB-lite"/>
    </source>
</evidence>
<evidence type="ECO:0000313" key="3">
    <source>
        <dbReference type="EMBL" id="KAF6081824.1"/>
    </source>
</evidence>
<keyword evidence="2" id="KW-0732">Signal</keyword>
<protein>
    <submittedName>
        <fullName evidence="3">Uncharacterized protein</fullName>
    </submittedName>
</protein>
<feature type="signal peptide" evidence="2">
    <location>
        <begin position="1"/>
        <end position="21"/>
    </location>
</feature>
<reference evidence="3 4" key="1">
    <citation type="journal article" date="2020" name="Nature">
        <title>Six reference-quality genomes reveal evolution of bat adaptations.</title>
        <authorList>
            <person name="Jebb D."/>
            <person name="Huang Z."/>
            <person name="Pippel M."/>
            <person name="Hughes G.M."/>
            <person name="Lavrichenko K."/>
            <person name="Devanna P."/>
            <person name="Winkler S."/>
            <person name="Jermiin L.S."/>
            <person name="Skirmuntt E.C."/>
            <person name="Katzourakis A."/>
            <person name="Burkitt-Gray L."/>
            <person name="Ray D.A."/>
            <person name="Sullivan K.A.M."/>
            <person name="Roscito J.G."/>
            <person name="Kirilenko B.M."/>
            <person name="Davalos L.M."/>
            <person name="Corthals A.P."/>
            <person name="Power M.L."/>
            <person name="Jones G."/>
            <person name="Ransome R.D."/>
            <person name="Dechmann D.K.N."/>
            <person name="Locatelli A.G."/>
            <person name="Puechmaille S.J."/>
            <person name="Fedrigo O."/>
            <person name="Jarvis E.D."/>
            <person name="Hiller M."/>
            <person name="Vernes S.C."/>
            <person name="Myers E.W."/>
            <person name="Teeling E.C."/>
        </authorList>
    </citation>
    <scope>NUCLEOTIDE SEQUENCE [LARGE SCALE GENOMIC DNA]</scope>
    <source>
        <strain evidence="3">Bat1K_MPI-CBG_1</strain>
    </source>
</reference>
<evidence type="ECO:0000313" key="4">
    <source>
        <dbReference type="Proteomes" id="UP000664940"/>
    </source>
</evidence>
<evidence type="ECO:0000256" key="2">
    <source>
        <dbReference type="SAM" id="SignalP"/>
    </source>
</evidence>
<dbReference type="EMBL" id="JABVXQ010000013">
    <property type="protein sequence ID" value="KAF6081824.1"/>
    <property type="molecule type" value="Genomic_DNA"/>
</dbReference>
<feature type="compositionally biased region" description="Pro residues" evidence="1">
    <location>
        <begin position="137"/>
        <end position="148"/>
    </location>
</feature>
<sequence>MRRQHEILSLWCLRLSGGVWRVQLLLIFGQKDVACSVLLPMALHRPRGCAGIGAARTAQREGALAAQAALRSGSLSVTVGRPRLSLCRVVSMCSSQGSAVPLHPGCPRTCQQPRLSAFASNRPTTSARSLPRVCEGPGPPPAQPPTPWPFRRAWEEGVKGVGSEFWDSS</sequence>
<dbReference type="Proteomes" id="UP000664940">
    <property type="component" value="Unassembled WGS sequence"/>
</dbReference>
<feature type="chain" id="PRO_5032959373" evidence="2">
    <location>
        <begin position="22"/>
        <end position="169"/>
    </location>
</feature>
<feature type="region of interest" description="Disordered" evidence="1">
    <location>
        <begin position="122"/>
        <end position="150"/>
    </location>
</feature>
<proteinExistence type="predicted"/>
<name>A0A833YWK5_9CHIR</name>
<dbReference type="AlphaFoldDB" id="A0A833YWK5"/>